<dbReference type="STRING" id="1220162.K1VLY3"/>
<feature type="chain" id="PRO_5003853913" evidence="2">
    <location>
        <begin position="20"/>
        <end position="558"/>
    </location>
</feature>
<sequence>MKLLPSLLMLLPIVQETMGIPFPTPGPHVIPPGAIRILRRKATSSCVPRPGNSTLPGNNTLPDLDQSHNHKFNDTDTDKDGDKDNGDKDRPNKCKNRKKNRKGRKKWDHDYWTDPEDDDDDDEDCYDDGQWDGDNGDWDDDKDDNGDKDGDKDKDNGHNGAGNQDGSNNHNGGNATDSGGNNGQWNGTDHGGNNGQWNETEHGGNNGQWNETEHGGNNGQWNETEHGGNNGQWNQTDPGGNNGQWNQTDPGGNNGQWNETEHGGNNQWNNTDHGGQDNNNHGTGDGDGDGDGDKDQDGDGDKDNNQGNNSGNGNNQGSHNNGTGSTAWVDPYNPSDWVPDDVRHINDEIPAAYNQALRYVPRQNDYASSGPDWLKLAKPNALGTYASLNTRRGGQATFYSLANPDENHGYDKTACGIDNPPDTYPLVALPMVNWNELWSGDSWDAPFCGHLVRVRYGNRSATAQVLDGCAPCGYNSIDMSPVLFYYLTDGKEKGDKLGILSQEDGFSWEWLDDPSTQRQEMPSDGYIYDGSVPVGSDSGYYDENGNAQDINDVWGDWD</sequence>
<evidence type="ECO:0000313" key="3">
    <source>
        <dbReference type="EMBL" id="EKC97722.1"/>
    </source>
</evidence>
<reference evidence="3 4" key="1">
    <citation type="journal article" date="2012" name="Eukaryot. Cell">
        <title>Genome sequence of the Trichosporon asahii environmental strain CBS 8904.</title>
        <authorList>
            <person name="Yang R.Y."/>
            <person name="Li H.T."/>
            <person name="Zhu H."/>
            <person name="Zhou G.P."/>
            <person name="Wang M."/>
            <person name="Wang L."/>
        </authorList>
    </citation>
    <scope>NUCLEOTIDE SEQUENCE [LARGE SCALE GENOMIC DNA]</scope>
    <source>
        <strain evidence="3 4">CBS 8904</strain>
    </source>
</reference>
<feature type="compositionally biased region" description="Basic residues" evidence="1">
    <location>
        <begin position="93"/>
        <end position="106"/>
    </location>
</feature>
<dbReference type="AlphaFoldDB" id="K1VLY3"/>
<feature type="compositionally biased region" description="Basic and acidic residues" evidence="1">
    <location>
        <begin position="65"/>
        <end position="92"/>
    </location>
</feature>
<feature type="signal peptide" evidence="2">
    <location>
        <begin position="1"/>
        <end position="19"/>
    </location>
</feature>
<dbReference type="OMA" id="QWNETEH"/>
<feature type="compositionally biased region" description="Polar residues" evidence="1">
    <location>
        <begin position="43"/>
        <end position="61"/>
    </location>
</feature>
<gene>
    <name evidence="3" type="ORF">A1Q2_07921</name>
</gene>
<dbReference type="InParanoid" id="K1VLY3"/>
<feature type="region of interest" description="Disordered" evidence="1">
    <location>
        <begin position="43"/>
        <end position="334"/>
    </location>
</feature>
<protein>
    <submittedName>
        <fullName evidence="3">Penicillin-binding protein, 1A</fullName>
    </submittedName>
</protein>
<feature type="compositionally biased region" description="Acidic residues" evidence="1">
    <location>
        <begin position="113"/>
        <end position="144"/>
    </location>
</feature>
<evidence type="ECO:0000256" key="2">
    <source>
        <dbReference type="SAM" id="SignalP"/>
    </source>
</evidence>
<feature type="compositionally biased region" description="Polar residues" evidence="1">
    <location>
        <begin position="161"/>
        <end position="187"/>
    </location>
</feature>
<evidence type="ECO:0000313" key="4">
    <source>
        <dbReference type="Proteomes" id="UP000006757"/>
    </source>
</evidence>
<feature type="compositionally biased region" description="Low complexity" evidence="1">
    <location>
        <begin position="305"/>
        <end position="325"/>
    </location>
</feature>
<dbReference type="SUPFAM" id="SSF50685">
    <property type="entry name" value="Barwin-like endoglucanases"/>
    <property type="match status" value="1"/>
</dbReference>
<dbReference type="HOGENOM" id="CLU_488516_0_0_1"/>
<feature type="compositionally biased region" description="Low complexity" evidence="1">
    <location>
        <begin position="269"/>
        <end position="282"/>
    </location>
</feature>
<feature type="compositionally biased region" description="Polar residues" evidence="1">
    <location>
        <begin position="231"/>
        <end position="268"/>
    </location>
</feature>
<organism evidence="3 4">
    <name type="scientific">Trichosporon asahii var. asahii (strain CBS 8904)</name>
    <name type="common">Yeast</name>
    <dbReference type="NCBI Taxonomy" id="1220162"/>
    <lineage>
        <taxon>Eukaryota</taxon>
        <taxon>Fungi</taxon>
        <taxon>Dikarya</taxon>
        <taxon>Basidiomycota</taxon>
        <taxon>Agaricomycotina</taxon>
        <taxon>Tremellomycetes</taxon>
        <taxon>Trichosporonales</taxon>
        <taxon>Trichosporonaceae</taxon>
        <taxon>Trichosporon</taxon>
    </lineage>
</organism>
<dbReference type="InterPro" id="IPR036908">
    <property type="entry name" value="RlpA-like_sf"/>
</dbReference>
<feature type="compositionally biased region" description="Basic and acidic residues" evidence="1">
    <location>
        <begin position="145"/>
        <end position="157"/>
    </location>
</feature>
<keyword evidence="2" id="KW-0732">Signal</keyword>
<name>K1VLY3_TRIAC</name>
<proteinExistence type="predicted"/>
<dbReference type="CDD" id="cd22191">
    <property type="entry name" value="DPBB_RlpA_EXP_N-like"/>
    <property type="match status" value="1"/>
</dbReference>
<comment type="caution">
    <text evidence="3">The sequence shown here is derived from an EMBL/GenBank/DDBJ whole genome shotgun (WGS) entry which is preliminary data.</text>
</comment>
<dbReference type="Proteomes" id="UP000006757">
    <property type="component" value="Unassembled WGS sequence"/>
</dbReference>
<evidence type="ECO:0000256" key="1">
    <source>
        <dbReference type="SAM" id="MobiDB-lite"/>
    </source>
</evidence>
<feature type="compositionally biased region" description="Basic and acidic residues" evidence="1">
    <location>
        <begin position="291"/>
        <end position="304"/>
    </location>
</feature>
<keyword evidence="4" id="KW-1185">Reference proteome</keyword>
<accession>K1VLY3</accession>
<dbReference type="EMBL" id="AMBO01000403">
    <property type="protein sequence ID" value="EKC97722.1"/>
    <property type="molecule type" value="Genomic_DNA"/>
</dbReference>
<feature type="region of interest" description="Disordered" evidence="1">
    <location>
        <begin position="538"/>
        <end position="558"/>
    </location>
</feature>
<dbReference type="Gene3D" id="2.40.40.10">
    <property type="entry name" value="RlpA-like domain"/>
    <property type="match status" value="1"/>
</dbReference>